<accession>A0A3R9QY95</accession>
<evidence type="ECO:0000256" key="1">
    <source>
        <dbReference type="SAM" id="Coils"/>
    </source>
</evidence>
<reference evidence="3 4" key="1">
    <citation type="submission" date="2018-10" db="EMBL/GenBank/DDBJ databases">
        <title>Co-occurring genomic capacity for anaerobic methane metabolism and dissimilatory sulfite reduction discovered in the Korarchaeota.</title>
        <authorList>
            <person name="Mckay L.J."/>
            <person name="Dlakic M."/>
            <person name="Fields M.W."/>
            <person name="Delmont T.O."/>
            <person name="Eren A.M."/>
            <person name="Jay Z.J."/>
            <person name="Klingelsmith K.B."/>
            <person name="Rusch D.B."/>
            <person name="Inskeep W.P."/>
        </authorList>
    </citation>
    <scope>NUCLEOTIDE SEQUENCE [LARGE SCALE GENOMIC DNA]</scope>
    <source>
        <strain evidence="3 4">WS</strain>
    </source>
</reference>
<evidence type="ECO:0000313" key="3">
    <source>
        <dbReference type="EMBL" id="RSN68061.1"/>
    </source>
</evidence>
<protein>
    <submittedName>
        <fullName evidence="3">Uncharacterized protein</fullName>
    </submittedName>
</protein>
<keyword evidence="2" id="KW-0472">Membrane</keyword>
<dbReference type="RefSeq" id="WP_125742341.1">
    <property type="nucleotide sequence ID" value="NZ_RCOR01000037.1"/>
</dbReference>
<keyword evidence="2" id="KW-0812">Transmembrane</keyword>
<dbReference type="EMBL" id="RCOR01000037">
    <property type="protein sequence ID" value="RSN68061.1"/>
    <property type="molecule type" value="Genomic_DNA"/>
</dbReference>
<keyword evidence="2" id="KW-1133">Transmembrane helix</keyword>
<keyword evidence="1" id="KW-0175">Coiled coil</keyword>
<sequence>MRPWPLLLLMLASGDLLIQVSPSEVIVSPGEYVNVTIFLMNRGKEEINVTGFEVRVMQNLPLIPISIPIGSYNFPLEEPISLGAGESKVIYRIFEVPRIAYSGDFSVLITAKTSKGNSTAEMRVSMGIPISSAISLAITILLEVSTAYLFYLALKRRIKPEDMIERRIRRIRSIIGWKKYDEEILRLIEERKAWGTYEDGYERHSDAVRRADELISILLRDLREEERRMELSIEAIKLELSDLKEKIDNEKSRYLEKILDKKEKMLREVRNLIAELERSASARVA</sequence>
<feature type="coiled-coil region" evidence="1">
    <location>
        <begin position="208"/>
        <end position="282"/>
    </location>
</feature>
<dbReference type="AlphaFoldDB" id="A0A3R9QY95"/>
<evidence type="ECO:0000313" key="4">
    <source>
        <dbReference type="Proteomes" id="UP000278149"/>
    </source>
</evidence>
<gene>
    <name evidence="3" type="ORF">D9Q81_07210</name>
</gene>
<name>A0A3R9QY95_9CREN</name>
<dbReference type="Proteomes" id="UP000278149">
    <property type="component" value="Unassembled WGS sequence"/>
</dbReference>
<evidence type="ECO:0000256" key="2">
    <source>
        <dbReference type="SAM" id="Phobius"/>
    </source>
</evidence>
<organism evidence="3 4">
    <name type="scientific">Candidatus Korarchaeum cryptofilum</name>
    <dbReference type="NCBI Taxonomy" id="498846"/>
    <lineage>
        <taxon>Archaea</taxon>
        <taxon>Thermoproteota</taxon>
        <taxon>Candidatus Korarchaeia</taxon>
        <taxon>Candidatus Korarchaeales</taxon>
        <taxon>Candidatus Korarchaeaceae</taxon>
        <taxon>Candidatus Korarchaeum</taxon>
    </lineage>
</organism>
<proteinExistence type="predicted"/>
<feature type="transmembrane region" description="Helical" evidence="2">
    <location>
        <begin position="133"/>
        <end position="154"/>
    </location>
</feature>
<comment type="caution">
    <text evidence="3">The sequence shown here is derived from an EMBL/GenBank/DDBJ whole genome shotgun (WGS) entry which is preliminary data.</text>
</comment>